<organism evidence="3 4">
    <name type="scientific">Petromyzon marinus</name>
    <name type="common">Sea lamprey</name>
    <dbReference type="NCBI Taxonomy" id="7757"/>
    <lineage>
        <taxon>Eukaryota</taxon>
        <taxon>Metazoa</taxon>
        <taxon>Chordata</taxon>
        <taxon>Craniata</taxon>
        <taxon>Vertebrata</taxon>
        <taxon>Cyclostomata</taxon>
        <taxon>Hyperoartia</taxon>
        <taxon>Petromyzontiformes</taxon>
        <taxon>Petromyzontidae</taxon>
        <taxon>Petromyzon</taxon>
    </lineage>
</organism>
<feature type="compositionally biased region" description="Low complexity" evidence="1">
    <location>
        <begin position="492"/>
        <end position="507"/>
    </location>
</feature>
<feature type="compositionally biased region" description="Low complexity" evidence="1">
    <location>
        <begin position="868"/>
        <end position="883"/>
    </location>
</feature>
<feature type="region of interest" description="Disordered" evidence="1">
    <location>
        <begin position="89"/>
        <end position="594"/>
    </location>
</feature>
<dbReference type="Pfam" id="PF08313">
    <property type="entry name" value="SCA7"/>
    <property type="match status" value="1"/>
</dbReference>
<feature type="compositionally biased region" description="Basic and acidic residues" evidence="1">
    <location>
        <begin position="175"/>
        <end position="185"/>
    </location>
</feature>
<feature type="compositionally biased region" description="Gly residues" evidence="1">
    <location>
        <begin position="956"/>
        <end position="970"/>
    </location>
</feature>
<keyword evidence="3" id="KW-1185">Reference proteome</keyword>
<dbReference type="PROSITE" id="PS51505">
    <property type="entry name" value="SCA7"/>
    <property type="match status" value="1"/>
</dbReference>
<feature type="compositionally biased region" description="Polar residues" evidence="1">
    <location>
        <begin position="99"/>
        <end position="111"/>
    </location>
</feature>
<feature type="compositionally biased region" description="Polar residues" evidence="1">
    <location>
        <begin position="1115"/>
        <end position="1142"/>
    </location>
</feature>
<evidence type="ECO:0000259" key="2">
    <source>
        <dbReference type="PROSITE" id="PS51505"/>
    </source>
</evidence>
<dbReference type="InterPro" id="IPR052237">
    <property type="entry name" value="Ataxin-7-like_regulator"/>
</dbReference>
<dbReference type="Gene3D" id="6.10.140.670">
    <property type="match status" value="1"/>
</dbReference>
<dbReference type="AlphaFoldDB" id="A0AAJ7T2P5"/>
<protein>
    <submittedName>
        <fullName evidence="4">Ataxin-7-like isoform X1</fullName>
    </submittedName>
</protein>
<name>A0AAJ7T2P5_PETMA</name>
<feature type="compositionally biased region" description="Low complexity" evidence="1">
    <location>
        <begin position="986"/>
        <end position="999"/>
    </location>
</feature>
<feature type="region of interest" description="Disordered" evidence="1">
    <location>
        <begin position="623"/>
        <end position="714"/>
    </location>
</feature>
<feature type="compositionally biased region" description="Polar residues" evidence="1">
    <location>
        <begin position="151"/>
        <end position="161"/>
    </location>
</feature>
<reference evidence="4" key="1">
    <citation type="submission" date="2025-08" db="UniProtKB">
        <authorList>
            <consortium name="RefSeq"/>
        </authorList>
    </citation>
    <scope>IDENTIFICATION</scope>
    <source>
        <tissue evidence="4">Sperm</tissue>
    </source>
</reference>
<proteinExistence type="predicted"/>
<gene>
    <name evidence="4" type="primary">LOC116942416</name>
</gene>
<feature type="compositionally biased region" description="Polar residues" evidence="1">
    <location>
        <begin position="187"/>
        <end position="209"/>
    </location>
</feature>
<feature type="compositionally biased region" description="Polar residues" evidence="1">
    <location>
        <begin position="219"/>
        <end position="233"/>
    </location>
</feature>
<feature type="compositionally biased region" description="Basic and acidic residues" evidence="1">
    <location>
        <begin position="623"/>
        <end position="636"/>
    </location>
</feature>
<feature type="compositionally biased region" description="Polar residues" evidence="1">
    <location>
        <begin position="255"/>
        <end position="268"/>
    </location>
</feature>
<feature type="domain" description="SCA7" evidence="2">
    <location>
        <begin position="568"/>
        <end position="635"/>
    </location>
</feature>
<feature type="compositionally biased region" description="Low complexity" evidence="1">
    <location>
        <begin position="1101"/>
        <end position="1114"/>
    </location>
</feature>
<sequence length="1150" mass="120476">MAAAEHRLPSPDAFLGQPWSSWIDAAKLPSTDRLLSSDSVKDTGKNREVMRLNRDDMHIFGCCPAQDEFYLVMCNQCKQNIKPQAFQSHCERRHGLPRRSSTSPSAQSHLQTLPKKHKSSGGGSNSSSSQRGADGSVRHPKPHRDKPGDRSSANTTSSQERTVGKCVQASSQERLTNHTKTEKGLGRSNSMFTASSTCGKSAPSTSPQRAPSPAASGHNPASPTSKAHLSSACSRHGLLSAGLSHPSPQHRAGLANSSPHRSCQSSGQHRLHGAHPQVSPQKLSHCSPQHKPNSQGPTSSAQHKSQRPLHPSPQQQQQQQQQQHKAGFSSGLSQSQHKSDKSSAATAAATTTGLQQKQPQSSPQHKASGHSGAGAPAGHAASQPKSSSGGSGSASTGLLNSSPQRPPHKPGLPKSQVPTHSSPQKLPHPSPQHSKPVPGLSASTRQPAQAKGSAASAAASQAQAASSCAAGQQQASPHDRHVPPSPGHPHRPSSASLSTAQESSNSLAPHKADGIPAAQGHSHAPGSTAAPATPATRSPEHKPPSGSKSGALEPSQKANGTKKISTYKRLQDRDFDPNSHCGVWDPQSERQCTRSLTCKTHSLSQRRAVPGRRKQFDTLLAEHRAQSREREREKELQQALRDSAAQHAPHRAAQTPASTLSPARAKPSTITRHSNSPSCPGPPEPAPSPPGFSVDIGNRVWSDGEEEGPNVEPPEKLDCQYSGNHPRPHGYCTFGSRRLDSRFYAYDRRWDRCRGALTSMTERLLNAQLWRKIPPAAECTVSSPPPPALGCMLPSAGFPQLSFPPTYLPSVAGHAPMLLSPPPAFLSPTEPTFVGGPPSVSGVPFPVGAHGATFGFLDPALGTGLKPPAAHALAPPHSIPAASGGALTGPTSRPTKHRLGKSAKLKDGGGSATEKKARHSSPSRSPAESPRQHCAGAVGPGGSSTGLSPASPPFTGQGGGGHSTSNGGGKPETAGRTGVDSIRQMSVVVSSIDSSADVAGATAPPALSAVGHHQPEDLRRPSRVARPPPPPTPHHQAEENRRRSSQPPQSCYGEDGRRTGQPPQQRVEERRRTTAHSPPPAPPPATATTTQPAEGRKRKAPSSPKPSKACKSSSLNSVHGKSPSISGMPNNSIVQQVRSSATRVGRRVPL</sequence>
<evidence type="ECO:0000313" key="3">
    <source>
        <dbReference type="Proteomes" id="UP001318040"/>
    </source>
</evidence>
<dbReference type="PANTHER" id="PTHR15117:SF24">
    <property type="entry name" value="SCA7 DOMAIN-CONTAINING PROTEIN"/>
    <property type="match status" value="1"/>
</dbReference>
<feature type="compositionally biased region" description="Basic residues" evidence="1">
    <location>
        <begin position="894"/>
        <end position="903"/>
    </location>
</feature>
<evidence type="ECO:0000256" key="1">
    <source>
        <dbReference type="SAM" id="MobiDB-lite"/>
    </source>
</evidence>
<feature type="compositionally biased region" description="Low complexity" evidence="1">
    <location>
        <begin position="448"/>
        <end position="476"/>
    </location>
</feature>
<dbReference type="PANTHER" id="PTHR15117">
    <property type="entry name" value="ATAXIN 7 RELATED"/>
    <property type="match status" value="1"/>
</dbReference>
<dbReference type="RefSeq" id="XP_032810208.1">
    <property type="nucleotide sequence ID" value="XM_032954317.1"/>
</dbReference>
<accession>A0AAJ7T2P5</accession>
<feature type="compositionally biased region" description="Low complexity" evidence="1">
    <location>
        <begin position="344"/>
        <end position="402"/>
    </location>
</feature>
<feature type="compositionally biased region" description="Low complexity" evidence="1">
    <location>
        <begin position="314"/>
        <end position="323"/>
    </location>
</feature>
<feature type="compositionally biased region" description="Polar residues" evidence="1">
    <location>
        <begin position="278"/>
        <end position="303"/>
    </location>
</feature>
<dbReference type="KEGG" id="pmrn:116942416"/>
<dbReference type="Proteomes" id="UP001318040">
    <property type="component" value="Chromosome 14"/>
</dbReference>
<feature type="region of interest" description="Disordered" evidence="1">
    <location>
        <begin position="868"/>
        <end position="1150"/>
    </location>
</feature>
<feature type="compositionally biased region" description="Low complexity" evidence="1">
    <location>
        <begin position="522"/>
        <end position="537"/>
    </location>
</feature>
<dbReference type="InterPro" id="IPR013243">
    <property type="entry name" value="SCA7_dom"/>
</dbReference>
<feature type="compositionally biased region" description="Low complexity" evidence="1">
    <location>
        <begin position="125"/>
        <end position="135"/>
    </location>
</feature>
<feature type="compositionally biased region" description="Pro residues" evidence="1">
    <location>
        <begin position="679"/>
        <end position="690"/>
    </location>
</feature>
<evidence type="ECO:0000313" key="4">
    <source>
        <dbReference type="RefSeq" id="XP_032810208.1"/>
    </source>
</evidence>